<keyword evidence="4 5" id="KW-0472">Membrane</keyword>
<evidence type="ECO:0000313" key="7">
    <source>
        <dbReference type="EMBL" id="CCB88555.1"/>
    </source>
</evidence>
<dbReference type="GO" id="GO:0016020">
    <property type="term" value="C:membrane"/>
    <property type="evidence" value="ECO:0007669"/>
    <property type="project" value="UniProtKB-SubCell"/>
</dbReference>
<dbReference type="PANTHER" id="PTHR21016:SF25">
    <property type="entry name" value="TM2 DOMAIN-CONTAINING PROTEIN DDB_G0277895-RELATED"/>
    <property type="match status" value="1"/>
</dbReference>
<evidence type="ECO:0000256" key="5">
    <source>
        <dbReference type="SAM" id="Phobius"/>
    </source>
</evidence>
<evidence type="ECO:0000256" key="1">
    <source>
        <dbReference type="ARBA" id="ARBA00004141"/>
    </source>
</evidence>
<dbReference type="InterPro" id="IPR050932">
    <property type="entry name" value="TM2D1-3-like"/>
</dbReference>
<reference key="1">
    <citation type="journal article" date="2011" name="Mol. Biol. Evol.">
        <title>Unity in variety -- the pan-genome of the Chlamydiae.</title>
        <authorList>
            <person name="Collingro A."/>
            <person name="Tischler P."/>
            <person name="Weinmaier T."/>
            <person name="Penz T."/>
            <person name="Heinz E."/>
            <person name="Brunham R.C."/>
            <person name="Read T.D."/>
            <person name="Bavoil P.M."/>
            <person name="Sachse K."/>
            <person name="Kahane S."/>
            <person name="Friedman M.G."/>
            <person name="Rattei T."/>
            <person name="Myers G.S.A."/>
            <person name="Horn M."/>
        </authorList>
    </citation>
    <scope>NUCLEOTIDE SEQUENCE</scope>
    <source>
        <strain>Z</strain>
    </source>
</reference>
<dbReference type="AlphaFoldDB" id="F8L740"/>
<keyword evidence="8" id="KW-1185">Reference proteome</keyword>
<sequence>MIILCFFLGTLGIHRIYAGKVGTAFLMFITGGGLLIWWLIDLIIIIIGAFKDKEGYPIRP</sequence>
<name>F8L740_SIMNZ</name>
<dbReference type="STRING" id="331113.SNE_A06780"/>
<evidence type="ECO:0000313" key="8">
    <source>
        <dbReference type="Proteomes" id="UP000000496"/>
    </source>
</evidence>
<reference evidence="7 8" key="2">
    <citation type="journal article" date="2011" name="Mol. Biol. Evol.">
        <title>Unity in variety--the pan-genome of the Chlamydiae.</title>
        <authorList>
            <person name="Collingro A."/>
            <person name="Tischler P."/>
            <person name="Weinmaier T."/>
            <person name="Penz T."/>
            <person name="Heinz E."/>
            <person name="Brunham R.C."/>
            <person name="Read T.D."/>
            <person name="Bavoil P.M."/>
            <person name="Sachse K."/>
            <person name="Kahane S."/>
            <person name="Friedman M.G."/>
            <person name="Rattei T."/>
            <person name="Myers G.S."/>
            <person name="Horn M."/>
        </authorList>
    </citation>
    <scope>NUCLEOTIDE SEQUENCE [LARGE SCALE GENOMIC DNA]</scope>
    <source>
        <strain evidence="8">ATCC VR-1471 / Z</strain>
    </source>
</reference>
<feature type="transmembrane region" description="Helical" evidence="5">
    <location>
        <begin position="28"/>
        <end position="50"/>
    </location>
</feature>
<dbReference type="Proteomes" id="UP000000496">
    <property type="component" value="Chromosome gsn.131"/>
</dbReference>
<keyword evidence="3 5" id="KW-1133">Transmembrane helix</keyword>
<evidence type="ECO:0000259" key="6">
    <source>
        <dbReference type="Pfam" id="PF05154"/>
    </source>
</evidence>
<feature type="domain" description="TM2" evidence="6">
    <location>
        <begin position="2"/>
        <end position="43"/>
    </location>
</feature>
<dbReference type="Pfam" id="PF05154">
    <property type="entry name" value="TM2"/>
    <property type="match status" value="1"/>
</dbReference>
<evidence type="ECO:0000256" key="3">
    <source>
        <dbReference type="ARBA" id="ARBA00022989"/>
    </source>
</evidence>
<dbReference type="InterPro" id="IPR007829">
    <property type="entry name" value="TM2"/>
</dbReference>
<comment type="subcellular location">
    <subcellularLocation>
        <location evidence="1">Membrane</location>
        <topology evidence="1">Multi-pass membrane protein</topology>
    </subcellularLocation>
</comment>
<dbReference type="KEGG" id="sng:SNE_A06780"/>
<keyword evidence="2 5" id="KW-0812">Transmembrane</keyword>
<accession>F8L740</accession>
<organism evidence="7 8">
    <name type="scientific">Simkania negevensis (strain ATCC VR-1471 / DSM 27360 / Z)</name>
    <dbReference type="NCBI Taxonomy" id="331113"/>
    <lineage>
        <taxon>Bacteria</taxon>
        <taxon>Pseudomonadati</taxon>
        <taxon>Chlamydiota</taxon>
        <taxon>Chlamydiia</taxon>
        <taxon>Parachlamydiales</taxon>
        <taxon>Simkaniaceae</taxon>
        <taxon>Simkania</taxon>
    </lineage>
</organism>
<gene>
    <name evidence="7" type="ordered locus">SNE_A06780</name>
</gene>
<dbReference type="EMBL" id="FR872582">
    <property type="protein sequence ID" value="CCB88555.1"/>
    <property type="molecule type" value="Genomic_DNA"/>
</dbReference>
<proteinExistence type="predicted"/>
<dbReference type="HOGENOM" id="CLU_081297_10_1_0"/>
<dbReference type="eggNOG" id="COG2314">
    <property type="taxonomic scope" value="Bacteria"/>
</dbReference>
<dbReference type="PANTHER" id="PTHR21016">
    <property type="entry name" value="BETA-AMYLOID BINDING PROTEIN-RELATED"/>
    <property type="match status" value="1"/>
</dbReference>
<protein>
    <recommendedName>
        <fullName evidence="6">TM2 domain-containing protein</fullName>
    </recommendedName>
</protein>
<evidence type="ECO:0000256" key="2">
    <source>
        <dbReference type="ARBA" id="ARBA00022692"/>
    </source>
</evidence>
<evidence type="ECO:0000256" key="4">
    <source>
        <dbReference type="ARBA" id="ARBA00023136"/>
    </source>
</evidence>